<dbReference type="InterPro" id="IPR046676">
    <property type="entry name" value="DUF6546"/>
</dbReference>
<reference evidence="2" key="1">
    <citation type="submission" date="2021-06" db="EMBL/GenBank/DDBJ databases">
        <title>Comparative genomics, transcriptomics and evolutionary studies reveal genomic signatures of adaptation to plant cell wall in hemibiotrophic fungi.</title>
        <authorList>
            <consortium name="DOE Joint Genome Institute"/>
            <person name="Baroncelli R."/>
            <person name="Diaz J.F."/>
            <person name="Benocci T."/>
            <person name="Peng M."/>
            <person name="Battaglia E."/>
            <person name="Haridas S."/>
            <person name="Andreopoulos W."/>
            <person name="Labutti K."/>
            <person name="Pangilinan J."/>
            <person name="Floch G.L."/>
            <person name="Makela M.R."/>
            <person name="Henrissat B."/>
            <person name="Grigoriev I.V."/>
            <person name="Crouch J.A."/>
            <person name="De Vries R.P."/>
            <person name="Sukno S.A."/>
            <person name="Thon M.R."/>
        </authorList>
    </citation>
    <scope>NUCLEOTIDE SEQUENCE</scope>
    <source>
        <strain evidence="2">MAFF235873</strain>
    </source>
</reference>
<protein>
    <recommendedName>
        <fullName evidence="1">DUF6546 domain-containing protein</fullName>
    </recommendedName>
</protein>
<evidence type="ECO:0000313" key="2">
    <source>
        <dbReference type="EMBL" id="KAK2022248.1"/>
    </source>
</evidence>
<comment type="caution">
    <text evidence="2">The sequence shown here is derived from an EMBL/GenBank/DDBJ whole genome shotgun (WGS) entry which is preliminary data.</text>
</comment>
<dbReference type="EMBL" id="MU843052">
    <property type="protein sequence ID" value="KAK2022248.1"/>
    <property type="molecule type" value="Genomic_DNA"/>
</dbReference>
<name>A0AAD9H4K8_9PEZI</name>
<keyword evidence="3" id="KW-1185">Reference proteome</keyword>
<dbReference type="AlphaFoldDB" id="A0AAD9H4K8"/>
<accession>A0AAD9H4K8</accession>
<organism evidence="2 3">
    <name type="scientific">Colletotrichum zoysiae</name>
    <dbReference type="NCBI Taxonomy" id="1216348"/>
    <lineage>
        <taxon>Eukaryota</taxon>
        <taxon>Fungi</taxon>
        <taxon>Dikarya</taxon>
        <taxon>Ascomycota</taxon>
        <taxon>Pezizomycotina</taxon>
        <taxon>Sordariomycetes</taxon>
        <taxon>Hypocreomycetidae</taxon>
        <taxon>Glomerellales</taxon>
        <taxon>Glomerellaceae</taxon>
        <taxon>Colletotrichum</taxon>
        <taxon>Colletotrichum graminicola species complex</taxon>
    </lineage>
</organism>
<evidence type="ECO:0000313" key="3">
    <source>
        <dbReference type="Proteomes" id="UP001232148"/>
    </source>
</evidence>
<dbReference type="Proteomes" id="UP001232148">
    <property type="component" value="Unassembled WGS sequence"/>
</dbReference>
<sequence>MEEEEEGAAVLDGVTLLAYMRESWETGCFRLNYAARNSWAFDAVFWNFLDERFFDARDLRVPDEQLWKIMLDLSDHEEQQAMEPFVKRKMEESWERILVEWKPAEARQVTFYLTNASLLSGGITPRTVANTIHGWRLLGLKKLSLVIDFDPSSFTTIIDSRQRQIRLGGAFVDVVDGIVNTLEGWKRDALFDLEIHEERSCGHHLNHFGSELVHGPRRSIDCVRSIRHAEYSYDRCRCCSYRGLLSHLCSAMSESDSLKDISYAYQERDHRNRAIQYEGWDFLPSGVRSLTVHGMDEPNDACEMLSASGVSRRTFRMIGRQLEALHVSHYMDVLSLGLTLSLPWPHLRNLSITLSAFEMDNEVVETEMIKIAKAAREMPNIRQIELWSVCRGSASYFCYAIKKEDARAIWQMNRDFRVSEALANEWASTARHHTSQELTIEVRKVASADERRMIPPYRAATELFQQRLYAADCHAKHKFGIPYSQRFEYAREYDIWGSLYWVK</sequence>
<gene>
    <name evidence="2" type="ORF">LX32DRAFT_698811</name>
</gene>
<evidence type="ECO:0000259" key="1">
    <source>
        <dbReference type="Pfam" id="PF20183"/>
    </source>
</evidence>
<feature type="domain" description="DUF6546" evidence="1">
    <location>
        <begin position="312"/>
        <end position="448"/>
    </location>
</feature>
<proteinExistence type="predicted"/>
<dbReference type="Pfam" id="PF20183">
    <property type="entry name" value="DUF6546"/>
    <property type="match status" value="1"/>
</dbReference>